<name>D8TL74_VOLCA</name>
<dbReference type="Proteomes" id="UP000001058">
    <property type="component" value="Unassembled WGS sequence"/>
</dbReference>
<dbReference type="KEGG" id="vcn:VOLCADRAFT_103311"/>
<dbReference type="EMBL" id="GL378326">
    <property type="protein sequence ID" value="EFJ51689.1"/>
    <property type="molecule type" value="Genomic_DNA"/>
</dbReference>
<dbReference type="InParanoid" id="D8TL74"/>
<evidence type="ECO:0000313" key="3">
    <source>
        <dbReference type="Proteomes" id="UP000001058"/>
    </source>
</evidence>
<accession>D8TL74</accession>
<organism evidence="3">
    <name type="scientific">Volvox carteri f. nagariensis</name>
    <dbReference type="NCBI Taxonomy" id="3068"/>
    <lineage>
        <taxon>Eukaryota</taxon>
        <taxon>Viridiplantae</taxon>
        <taxon>Chlorophyta</taxon>
        <taxon>core chlorophytes</taxon>
        <taxon>Chlorophyceae</taxon>
        <taxon>CS clade</taxon>
        <taxon>Chlamydomonadales</taxon>
        <taxon>Volvocaceae</taxon>
        <taxon>Volvox</taxon>
    </lineage>
</organism>
<protein>
    <submittedName>
        <fullName evidence="2">Uncharacterized protein</fullName>
    </submittedName>
</protein>
<dbReference type="RefSeq" id="XP_002947099.1">
    <property type="nucleotide sequence ID" value="XM_002947053.1"/>
</dbReference>
<keyword evidence="3" id="KW-1185">Reference proteome</keyword>
<feature type="region of interest" description="Disordered" evidence="1">
    <location>
        <begin position="381"/>
        <end position="416"/>
    </location>
</feature>
<evidence type="ECO:0000313" key="2">
    <source>
        <dbReference type="EMBL" id="EFJ51689.1"/>
    </source>
</evidence>
<dbReference type="GeneID" id="9620062"/>
<reference evidence="2 3" key="1">
    <citation type="journal article" date="2010" name="Science">
        <title>Genomic analysis of organismal complexity in the multicellular green alga Volvox carteri.</title>
        <authorList>
            <person name="Prochnik S.E."/>
            <person name="Umen J."/>
            <person name="Nedelcu A.M."/>
            <person name="Hallmann A."/>
            <person name="Miller S.M."/>
            <person name="Nishii I."/>
            <person name="Ferris P."/>
            <person name="Kuo A."/>
            <person name="Mitros T."/>
            <person name="Fritz-Laylin L.K."/>
            <person name="Hellsten U."/>
            <person name="Chapman J."/>
            <person name="Simakov O."/>
            <person name="Rensing S.A."/>
            <person name="Terry A."/>
            <person name="Pangilinan J."/>
            <person name="Kapitonov V."/>
            <person name="Jurka J."/>
            <person name="Salamov A."/>
            <person name="Shapiro H."/>
            <person name="Schmutz J."/>
            <person name="Grimwood J."/>
            <person name="Lindquist E."/>
            <person name="Lucas S."/>
            <person name="Grigoriev I.V."/>
            <person name="Schmitt R."/>
            <person name="Kirk D."/>
            <person name="Rokhsar D.S."/>
        </authorList>
    </citation>
    <scope>NUCLEOTIDE SEQUENCE [LARGE SCALE GENOMIC DNA]</scope>
    <source>
        <strain evidence="3">f. Nagariensis / Eve</strain>
    </source>
</reference>
<sequence length="671" mass="71724">MASSASTSIAYPRFPLARMGSWRAPARDQRGMSSRTQGAANNVAAASSYQFDTASSPPMIRGLAIRQSSLFTKVCNPYRAAFWSLQSDVPFIVQTHKCLSLAALLSDPIGWLKLLVDKLQSALTFLLIYPQRKAPAQPACDCAPSASSASTTAESSHKISPGFSRLATAPGRQISEACRQALTRLVTTQASNAPVGQRSAAPAVALAVALAAAMAFTSYWLFRRWRTVVENQREHAQRIAVKKDNLARQKQRFQRALVVDSVNLELPPIKQWELSSRNPQQGNTLPGLAGESLRQWQQFMAASRATEVTNISGARGGRGAVEQPAERPYVALDDRMLADLSERIRRANDFNAVGEQLSPIPAITFEQLYANSRESDEAAMARRAAERKARWQKRQPGETASTSVAPPYNKVDFRQSLTNPKPLKKPVCNSLPKIMNSNNPFVVGLFNSSADAATSTAPATIRSSIKPHEASALHGLSLSETVGSAPSEFNPLGSSGTCASTCNGGWATGRNPFVDPPSSVIGTCDTAVVGSCSIHGGPVSCGRPLERTVSEAGALKALEQTTPEPIDSTTSPAAAFVVNAHDCATQLPIRQVFGKAAESCNPSLSMPQNGGVKSPHGQEYDVAVNHSWVSRAPGDAAGIQVQASGRLTCRPMSKSATLEETYQHKTGESTV</sequence>
<gene>
    <name evidence="2" type="ORF">VOLCADRAFT_103311</name>
</gene>
<evidence type="ECO:0000256" key="1">
    <source>
        <dbReference type="SAM" id="MobiDB-lite"/>
    </source>
</evidence>
<dbReference type="AlphaFoldDB" id="D8TL74"/>
<dbReference type="OrthoDB" id="552235at2759"/>
<proteinExistence type="predicted"/>